<feature type="domain" description="Thioredoxin" evidence="6">
    <location>
        <begin position="239"/>
        <end position="383"/>
    </location>
</feature>
<dbReference type="PANTHER" id="PTHR42852">
    <property type="entry name" value="THIOL:DISULFIDE INTERCHANGE PROTEIN DSBE"/>
    <property type="match status" value="1"/>
</dbReference>
<dbReference type="InterPro" id="IPR036249">
    <property type="entry name" value="Thioredoxin-like_sf"/>
</dbReference>
<dbReference type="Proteomes" id="UP001595953">
    <property type="component" value="Unassembled WGS sequence"/>
</dbReference>
<reference evidence="8" key="1">
    <citation type="journal article" date="2019" name="Int. J. Syst. Evol. Microbiol.">
        <title>The Global Catalogue of Microorganisms (GCM) 10K type strain sequencing project: providing services to taxonomists for standard genome sequencing and annotation.</title>
        <authorList>
            <consortium name="The Broad Institute Genomics Platform"/>
            <consortium name="The Broad Institute Genome Sequencing Center for Infectious Disease"/>
            <person name="Wu L."/>
            <person name="Ma J."/>
        </authorList>
    </citation>
    <scope>NUCLEOTIDE SEQUENCE [LARGE SCALE GENOMIC DNA]</scope>
    <source>
        <strain evidence="8">CCUG 63682</strain>
    </source>
</reference>
<dbReference type="SUPFAM" id="SSF52833">
    <property type="entry name" value="Thioredoxin-like"/>
    <property type="match status" value="1"/>
</dbReference>
<evidence type="ECO:0000256" key="4">
    <source>
        <dbReference type="ARBA" id="ARBA00023284"/>
    </source>
</evidence>
<comment type="caution">
    <text evidence="7">The sequence shown here is derived from an EMBL/GenBank/DDBJ whole genome shotgun (WGS) entry which is preliminary data.</text>
</comment>
<dbReference type="PROSITE" id="PS00194">
    <property type="entry name" value="THIOREDOXIN_1"/>
    <property type="match status" value="1"/>
</dbReference>
<sequence length="383" mass="42642">MNNCIKILFLSIMIVSCGKEVKQDGFVIDGNAEGLYNGIRVYLKTLDANNRQVDMDTAVVMNEKFEFKGKVADAELLYLYVNSVTGALPIMVENAYMTVNINKDDLGASIITGSKSNEGLINFNKQMATFNEQRQQLSNAFRTANENQDSIKMETIRTEMSSLSQTASEFPLEFIKNNPDNQFSLKLVESMLKNRNGDLQQTVDTYELLGPEVKASPSGQNVAVQIENTKRLLEAQASTNIGKVAPNFSAPTPEGKPLALNDIKGKATIIDFWAAWCGPCRRENPNVVKVYEKYHDKGLEIIGVSLDGSPRQQSAKDAWLQAIKEDNLTWHHVSNLQYFNDPVAKMYNIQSIPATFILDAEGKIVAKNLRGQALEDKIAEMLN</sequence>
<dbReference type="EMBL" id="JBHSGP010000008">
    <property type="protein sequence ID" value="MFC4721674.1"/>
    <property type="molecule type" value="Genomic_DNA"/>
</dbReference>
<dbReference type="Gene3D" id="3.40.30.10">
    <property type="entry name" value="Glutaredoxin"/>
    <property type="match status" value="1"/>
</dbReference>
<dbReference type="PROSITE" id="PS51352">
    <property type="entry name" value="THIOREDOXIN_2"/>
    <property type="match status" value="1"/>
</dbReference>
<organism evidence="7 8">
    <name type="scientific">Geojedonia litorea</name>
    <dbReference type="NCBI Taxonomy" id="1268269"/>
    <lineage>
        <taxon>Bacteria</taxon>
        <taxon>Pseudomonadati</taxon>
        <taxon>Bacteroidota</taxon>
        <taxon>Flavobacteriia</taxon>
        <taxon>Flavobacteriales</taxon>
        <taxon>Flavobacteriaceae</taxon>
        <taxon>Geojedonia</taxon>
    </lineage>
</organism>
<keyword evidence="8" id="KW-1185">Reference proteome</keyword>
<feature type="coiled-coil region" evidence="5">
    <location>
        <begin position="120"/>
        <end position="147"/>
    </location>
</feature>
<keyword evidence="4" id="KW-0676">Redox-active center</keyword>
<evidence type="ECO:0000256" key="1">
    <source>
        <dbReference type="ARBA" id="ARBA00004196"/>
    </source>
</evidence>
<dbReference type="CDD" id="cd02966">
    <property type="entry name" value="TlpA_like_family"/>
    <property type="match status" value="1"/>
</dbReference>
<evidence type="ECO:0000256" key="2">
    <source>
        <dbReference type="ARBA" id="ARBA00022748"/>
    </source>
</evidence>
<dbReference type="InterPro" id="IPR017937">
    <property type="entry name" value="Thioredoxin_CS"/>
</dbReference>
<dbReference type="Pfam" id="PF14289">
    <property type="entry name" value="DUF4369"/>
    <property type="match status" value="1"/>
</dbReference>
<dbReference type="RefSeq" id="WP_387961536.1">
    <property type="nucleotide sequence ID" value="NZ_JBHSGP010000008.1"/>
</dbReference>
<dbReference type="InterPro" id="IPR013766">
    <property type="entry name" value="Thioredoxin_domain"/>
</dbReference>
<name>A0ABV9N2M5_9FLAO</name>
<keyword evidence="5" id="KW-0175">Coiled coil</keyword>
<gene>
    <name evidence="7" type="ORF">ACFO5O_05055</name>
</gene>
<accession>A0ABV9N2M5</accession>
<protein>
    <submittedName>
        <fullName evidence="7">Redoxin domain-containing protein</fullName>
    </submittedName>
</protein>
<dbReference type="PROSITE" id="PS51257">
    <property type="entry name" value="PROKAR_LIPOPROTEIN"/>
    <property type="match status" value="1"/>
</dbReference>
<dbReference type="InterPro" id="IPR000866">
    <property type="entry name" value="AhpC/TSA"/>
</dbReference>
<evidence type="ECO:0000256" key="5">
    <source>
        <dbReference type="SAM" id="Coils"/>
    </source>
</evidence>
<comment type="subcellular location">
    <subcellularLocation>
        <location evidence="1">Cell envelope</location>
    </subcellularLocation>
</comment>
<keyword evidence="3" id="KW-1015">Disulfide bond</keyword>
<dbReference type="Pfam" id="PF00578">
    <property type="entry name" value="AhpC-TSA"/>
    <property type="match status" value="1"/>
</dbReference>
<dbReference type="PANTHER" id="PTHR42852:SF6">
    <property type="entry name" value="THIOL:DISULFIDE INTERCHANGE PROTEIN DSBE"/>
    <property type="match status" value="1"/>
</dbReference>
<evidence type="ECO:0000313" key="7">
    <source>
        <dbReference type="EMBL" id="MFC4721674.1"/>
    </source>
</evidence>
<proteinExistence type="predicted"/>
<evidence type="ECO:0000256" key="3">
    <source>
        <dbReference type="ARBA" id="ARBA00023157"/>
    </source>
</evidence>
<keyword evidence="2" id="KW-0201">Cytochrome c-type biogenesis</keyword>
<dbReference type="InterPro" id="IPR050553">
    <property type="entry name" value="Thioredoxin_ResA/DsbE_sf"/>
</dbReference>
<evidence type="ECO:0000259" key="6">
    <source>
        <dbReference type="PROSITE" id="PS51352"/>
    </source>
</evidence>
<evidence type="ECO:0000313" key="8">
    <source>
        <dbReference type="Proteomes" id="UP001595953"/>
    </source>
</evidence>
<dbReference type="InterPro" id="IPR025380">
    <property type="entry name" value="DUF4369"/>
</dbReference>